<gene>
    <name evidence="1" type="ORF">LshimejAT787_0800750</name>
</gene>
<dbReference type="EMBL" id="BRPK01000008">
    <property type="protein sequence ID" value="GLB40204.1"/>
    <property type="molecule type" value="Genomic_DNA"/>
</dbReference>
<sequence>MVAAYSMGALFDSRIGHRAAHVDSVRTLKVFENLYRASRRRPCDTATMYARRRRALFDSGYGQCTTPHCSFVRRRDAHPPMPC</sequence>
<name>A0A9P3PRE3_LYOSH</name>
<accession>A0A9P3PRE3</accession>
<dbReference type="Proteomes" id="UP001063166">
    <property type="component" value="Unassembled WGS sequence"/>
</dbReference>
<keyword evidence="2" id="KW-1185">Reference proteome</keyword>
<comment type="caution">
    <text evidence="1">The sequence shown here is derived from an EMBL/GenBank/DDBJ whole genome shotgun (WGS) entry which is preliminary data.</text>
</comment>
<proteinExistence type="predicted"/>
<dbReference type="AlphaFoldDB" id="A0A9P3PRE3"/>
<organism evidence="1 2">
    <name type="scientific">Lyophyllum shimeji</name>
    <name type="common">Hon-shimeji</name>
    <name type="synonym">Tricholoma shimeji</name>
    <dbReference type="NCBI Taxonomy" id="47721"/>
    <lineage>
        <taxon>Eukaryota</taxon>
        <taxon>Fungi</taxon>
        <taxon>Dikarya</taxon>
        <taxon>Basidiomycota</taxon>
        <taxon>Agaricomycotina</taxon>
        <taxon>Agaricomycetes</taxon>
        <taxon>Agaricomycetidae</taxon>
        <taxon>Agaricales</taxon>
        <taxon>Tricholomatineae</taxon>
        <taxon>Lyophyllaceae</taxon>
        <taxon>Lyophyllum</taxon>
    </lineage>
</organism>
<reference evidence="1" key="1">
    <citation type="submission" date="2022-07" db="EMBL/GenBank/DDBJ databases">
        <title>The genome of Lyophyllum shimeji provides insight into the initial evolution of ectomycorrhizal fungal genome.</title>
        <authorList>
            <person name="Kobayashi Y."/>
            <person name="Shibata T."/>
            <person name="Hirakawa H."/>
            <person name="Shigenobu S."/>
            <person name="Nishiyama T."/>
            <person name="Yamada A."/>
            <person name="Hasebe M."/>
            <person name="Kawaguchi M."/>
        </authorList>
    </citation>
    <scope>NUCLEOTIDE SEQUENCE</scope>
    <source>
        <strain evidence="1">AT787</strain>
    </source>
</reference>
<protein>
    <submittedName>
        <fullName evidence="1">Uncharacterized protein</fullName>
    </submittedName>
</protein>
<evidence type="ECO:0000313" key="1">
    <source>
        <dbReference type="EMBL" id="GLB40204.1"/>
    </source>
</evidence>
<evidence type="ECO:0000313" key="2">
    <source>
        <dbReference type="Proteomes" id="UP001063166"/>
    </source>
</evidence>